<keyword evidence="9" id="KW-1185">Reference proteome</keyword>
<dbReference type="KEGG" id="vni:VIBNI_A1201"/>
<dbReference type="EC" id="3.5.1.25" evidence="8"/>
<proteinExistence type="inferred from homology"/>
<feature type="domain" description="Amidohydrolase-related" evidence="7">
    <location>
        <begin position="50"/>
        <end position="371"/>
    </location>
</feature>
<organism evidence="8 9">
    <name type="scientific">Vibrio nigripulchritudo</name>
    <dbReference type="NCBI Taxonomy" id="28173"/>
    <lineage>
        <taxon>Bacteria</taxon>
        <taxon>Pseudomonadati</taxon>
        <taxon>Pseudomonadota</taxon>
        <taxon>Gammaproteobacteria</taxon>
        <taxon>Vibrionales</taxon>
        <taxon>Vibrionaceae</taxon>
        <taxon>Vibrio</taxon>
    </lineage>
</organism>
<dbReference type="OrthoDB" id="9776488at2"/>
<dbReference type="PANTHER" id="PTHR11113">
    <property type="entry name" value="N-ACETYLGLUCOSAMINE-6-PHOSPHATE DEACETYLASE"/>
    <property type="match status" value="1"/>
</dbReference>
<evidence type="ECO:0000256" key="2">
    <source>
        <dbReference type="ARBA" id="ARBA00022723"/>
    </source>
</evidence>
<evidence type="ECO:0000256" key="4">
    <source>
        <dbReference type="PIRNR" id="PIRNR038994"/>
    </source>
</evidence>
<dbReference type="Pfam" id="PF01979">
    <property type="entry name" value="Amidohydro_1"/>
    <property type="match status" value="1"/>
</dbReference>
<dbReference type="PATRIC" id="fig|1260221.3.peg.1155"/>
<gene>
    <name evidence="8" type="ORF">VIBNI_A1201</name>
</gene>
<dbReference type="SUPFAM" id="SSF51556">
    <property type="entry name" value="Metallo-dependent hydrolases"/>
    <property type="match status" value="1"/>
</dbReference>
<dbReference type="PANTHER" id="PTHR11113:SF14">
    <property type="entry name" value="N-ACETYLGLUCOSAMINE-6-PHOSPHATE DEACETYLASE"/>
    <property type="match status" value="1"/>
</dbReference>
<name>U4KAP5_9VIBR</name>
<keyword evidence="3 4" id="KW-0378">Hydrolase</keyword>
<dbReference type="Gene3D" id="3.20.20.140">
    <property type="entry name" value="Metal-dependent hydrolases"/>
    <property type="match status" value="1"/>
</dbReference>
<sequence>MRSDNPESVLVYFGDDKPLMRYHLNEQGVITRIDTEVPAFHLNEKKQNRVVTPGLVDIQVNGFSGLDFNSFGVSPEALDNALFEMLKSGVTKCLPTLISADEEKLYQLLKTLDEAVGKSALGPDMVLGYHIEGPFLSPKEGFVGAHPEKAMISGSISVVKKLQSLVAKPIKLMTVAPEIEGVLELISYLKSEGITVALGHTEADSTTIARAVERGATLSTHLGNGLAHQLHKTENPLMAQLAQDGLYASFIADGIHVKPEMLKTWIRAKTLARTVLTTDATSAAGLSQQPGRYWLGESEIELCSDGVVRIPGSAYFAGSSARMDKMVQDVMAWCDLSMSDLLRITRHNPLQLLSQPNTMPAVGDKADFIEWSISRNGPQLKQVYLGDRIVRPSDLFHP</sequence>
<dbReference type="GO" id="GO:0046872">
    <property type="term" value="F:metal ion binding"/>
    <property type="evidence" value="ECO:0007669"/>
    <property type="project" value="UniProtKB-KW"/>
</dbReference>
<keyword evidence="2 6" id="KW-0479">Metal-binding</keyword>
<dbReference type="GO" id="GO:0008448">
    <property type="term" value="F:N-acetylglucosamine-6-phosphate deacetylase activity"/>
    <property type="evidence" value="ECO:0007669"/>
    <property type="project" value="UniProtKB-EC"/>
</dbReference>
<accession>U4KAP5</accession>
<protein>
    <submittedName>
        <fullName evidence="8">Putative N-acetylglucosamine 6-phosphate deacetylase</fullName>
        <ecNumber evidence="8">3.5.1.25</ecNumber>
    </submittedName>
</protein>
<dbReference type="InterPro" id="IPR003764">
    <property type="entry name" value="GlcNAc_6-P_deAcase"/>
</dbReference>
<keyword evidence="4" id="KW-0119">Carbohydrate metabolism</keyword>
<feature type="binding site" evidence="6">
    <location>
        <position position="132"/>
    </location>
    <ligand>
        <name>Zn(2+)</name>
        <dbReference type="ChEBI" id="CHEBI:29105"/>
    </ligand>
</feature>
<feature type="active site" description="Proton donor/acceptor" evidence="5">
    <location>
        <position position="279"/>
    </location>
</feature>
<dbReference type="InterPro" id="IPR006680">
    <property type="entry name" value="Amidohydro-rel"/>
</dbReference>
<dbReference type="RefSeq" id="WP_022550311.1">
    <property type="nucleotide sequence ID" value="NC_022528.1"/>
</dbReference>
<feature type="binding site" evidence="6">
    <location>
        <position position="200"/>
    </location>
    <ligand>
        <name>Zn(2+)</name>
        <dbReference type="ChEBI" id="CHEBI:29105"/>
    </ligand>
</feature>
<evidence type="ECO:0000313" key="8">
    <source>
        <dbReference type="EMBL" id="CCO57342.1"/>
    </source>
</evidence>
<evidence type="ECO:0000259" key="7">
    <source>
        <dbReference type="Pfam" id="PF01979"/>
    </source>
</evidence>
<dbReference type="GO" id="GO:0006046">
    <property type="term" value="P:N-acetylglucosamine catabolic process"/>
    <property type="evidence" value="ECO:0007669"/>
    <property type="project" value="TreeGrafter"/>
</dbReference>
<dbReference type="Proteomes" id="UP000016895">
    <property type="component" value="Chromosome 1"/>
</dbReference>
<dbReference type="PIRSF" id="PIRSF038994">
    <property type="entry name" value="NagA"/>
    <property type="match status" value="1"/>
</dbReference>
<comment type="cofactor">
    <cofactor evidence="6">
        <name>a divalent metal cation</name>
        <dbReference type="ChEBI" id="CHEBI:60240"/>
    </cofactor>
    <text evidence="6">Binds 1 divalent metal cation per subunit.</text>
</comment>
<evidence type="ECO:0000256" key="6">
    <source>
        <dbReference type="PIRSR" id="PIRSR038994-3"/>
    </source>
</evidence>
<dbReference type="AlphaFoldDB" id="U4KAP5"/>
<evidence type="ECO:0000256" key="3">
    <source>
        <dbReference type="ARBA" id="ARBA00022801"/>
    </source>
</evidence>
<feature type="binding site" evidence="6">
    <location>
        <position position="221"/>
    </location>
    <ligand>
        <name>Zn(2+)</name>
        <dbReference type="ChEBI" id="CHEBI:29105"/>
    </ligand>
</feature>
<dbReference type="EMBL" id="FO203526">
    <property type="protein sequence ID" value="CCO57342.1"/>
    <property type="molecule type" value="Genomic_DNA"/>
</dbReference>
<reference evidence="8 9" key="1">
    <citation type="journal article" date="2013" name="ISME J.">
        <title>Comparative genomics of pathogenic lineages of Vibrio nigripulchritudo identifies virulence-associated traits.</title>
        <authorList>
            <person name="Goudenege D."/>
            <person name="Labreuche Y."/>
            <person name="Krin E."/>
            <person name="Ansquer D."/>
            <person name="Mangenot S."/>
            <person name="Calteau A."/>
            <person name="Medigue C."/>
            <person name="Mazel D."/>
            <person name="Polz M.F."/>
            <person name="Le Roux F."/>
        </authorList>
    </citation>
    <scope>NUCLEOTIDE SEQUENCE [LARGE SCALE GENOMIC DNA]</scope>
    <source>
        <strain evidence="9">SnF1</strain>
    </source>
</reference>
<comment type="similarity">
    <text evidence="1 4">Belongs to the metallo-dependent hydrolases superfamily. NagA family.</text>
</comment>
<evidence type="ECO:0000256" key="1">
    <source>
        <dbReference type="ARBA" id="ARBA00010716"/>
    </source>
</evidence>
<evidence type="ECO:0000256" key="5">
    <source>
        <dbReference type="PIRSR" id="PIRSR038994-1"/>
    </source>
</evidence>
<dbReference type="InterPro" id="IPR032466">
    <property type="entry name" value="Metal_Hydrolase"/>
</dbReference>
<dbReference type="STRING" id="28173.VIBNI_A1201"/>
<evidence type="ECO:0000313" key="9">
    <source>
        <dbReference type="Proteomes" id="UP000016895"/>
    </source>
</evidence>